<feature type="signal peptide" evidence="10">
    <location>
        <begin position="1"/>
        <end position="32"/>
    </location>
</feature>
<evidence type="ECO:0000256" key="2">
    <source>
        <dbReference type="ARBA" id="ARBA00022448"/>
    </source>
</evidence>
<organism evidence="13 14">
    <name type="scientific">SAR86 cluster bacterium</name>
    <dbReference type="NCBI Taxonomy" id="2030880"/>
    <lineage>
        <taxon>Bacteria</taxon>
        <taxon>Pseudomonadati</taxon>
        <taxon>Pseudomonadota</taxon>
        <taxon>Gammaproteobacteria</taxon>
        <taxon>SAR86 cluster</taxon>
    </lineage>
</organism>
<keyword evidence="7 8" id="KW-0998">Cell outer membrane</keyword>
<dbReference type="InterPro" id="IPR000531">
    <property type="entry name" value="Beta-barrel_TonB"/>
</dbReference>
<keyword evidence="10" id="KW-0732">Signal</keyword>
<keyword evidence="2 8" id="KW-0813">Transport</keyword>
<evidence type="ECO:0000313" key="13">
    <source>
        <dbReference type="EMBL" id="PCJ26886.1"/>
    </source>
</evidence>
<evidence type="ECO:0000256" key="10">
    <source>
        <dbReference type="SAM" id="SignalP"/>
    </source>
</evidence>
<dbReference type="PROSITE" id="PS52016">
    <property type="entry name" value="TONB_DEPENDENT_REC_3"/>
    <property type="match status" value="1"/>
</dbReference>
<dbReference type="InterPro" id="IPR012910">
    <property type="entry name" value="Plug_dom"/>
</dbReference>
<keyword evidence="6 8" id="KW-0472">Membrane</keyword>
<feature type="chain" id="PRO_5013150658" evidence="10">
    <location>
        <begin position="33"/>
        <end position="931"/>
    </location>
</feature>
<comment type="caution">
    <text evidence="13">The sequence shown here is derived from an EMBL/GenBank/DDBJ whole genome shotgun (WGS) entry which is preliminary data.</text>
</comment>
<evidence type="ECO:0000256" key="6">
    <source>
        <dbReference type="ARBA" id="ARBA00023136"/>
    </source>
</evidence>
<dbReference type="AlphaFoldDB" id="A0A2A5B786"/>
<protein>
    <submittedName>
        <fullName evidence="13">TonB-dependent receptor</fullName>
    </submittedName>
</protein>
<sequence>MFKLNKKASAWSMAFAAMATAGALGTAPTVSAQDGLIEEVVVTGSRIRRSDASSISPISVLTEADMLAAGNLTLENFLQDMPSVNGGDFGAGVNNGNPGLATVSLRGLGPNRTLVLVDGKRPAAAATGGFVDLNMIPTAIVERIEILRDGASTVYGSDAIAGVVNIITKKNFEGVDIDYGYDITGEDDGAQHNFAITFGSTFDRGNFVMSAQMTKRDDIGQGDRSFSACPLFEQGSSIICGGSPTTTPARYAPQIDAVGAQVLDGGVSRAFDPAADAFNYAAVSYLQTPQDIFSAYAATNYELFDSSPFGAVTASLDLNYSNRESDQLLAPIGTFWAPLVPSTHPNNPFGDALCATNSQCTTPQSVSVSRRLTESGGRRFTQDVNTWRIGLGLDGQLDNGWAWDVSYNLAKWEDGRRNFGRAVRPAIEEMLDPALCAASTTGCPGIWNPFIVDSMTAEQDRFGFTAVNTKNDSTLNIFQANLTGNMAFELPGGNIGWAIGYENRRESASSNPDGGASIGAIIYTPGETTAGNYEVDEFYGELVLPILSGVPMAEVLTVEASARYTDVDFLSHSDTVFKVAVEWAPIADVRFRATFAEGFRAPNIGELFLGQQQSAETYTDPCRQYGAAGANATVVANCQADGLAPDFNLATFQATTLQGGNPNLEPETSESTTFGVVIQPSAIENLTISVDYYDIEITDAVGSAPTSEVISACYASPGFSDPLCALIVGPAFPGVDETPSTTAPLRRNANQQLSGIIQSQANLASYNTSGIDFQVDYGFDVALGTVSLRATGTYLKEYDYLPFAGGNVVELASYFGGDPAYGNPAAFSEWQTNYSATLNGDNWGVNIGAKYMSEVEDIAASPANLVNKADDMLYWDLQGYYDWNDITFTAGVRNLTDEEPPYVTAYDDMNTLQFSYDTLGRYFYTRVQFNF</sequence>
<evidence type="ECO:0000313" key="14">
    <source>
        <dbReference type="Proteomes" id="UP000218327"/>
    </source>
</evidence>
<dbReference type="PANTHER" id="PTHR47234">
    <property type="match status" value="1"/>
</dbReference>
<feature type="domain" description="TonB-dependent receptor plug" evidence="12">
    <location>
        <begin position="54"/>
        <end position="163"/>
    </location>
</feature>
<dbReference type="GO" id="GO:0009279">
    <property type="term" value="C:cell outer membrane"/>
    <property type="evidence" value="ECO:0007669"/>
    <property type="project" value="UniProtKB-SubCell"/>
</dbReference>
<dbReference type="Gene3D" id="2.40.170.20">
    <property type="entry name" value="TonB-dependent receptor, beta-barrel domain"/>
    <property type="match status" value="1"/>
</dbReference>
<keyword evidence="13" id="KW-0675">Receptor</keyword>
<dbReference type="Proteomes" id="UP000218327">
    <property type="component" value="Unassembled WGS sequence"/>
</dbReference>
<proteinExistence type="inferred from homology"/>
<dbReference type="SUPFAM" id="SSF56935">
    <property type="entry name" value="Porins"/>
    <property type="match status" value="1"/>
</dbReference>
<accession>A0A2A5B786</accession>
<reference evidence="14" key="1">
    <citation type="submission" date="2017-08" db="EMBL/GenBank/DDBJ databases">
        <title>A dynamic microbial community with high functional redundancy inhabits the cold, oxic subseafloor aquifer.</title>
        <authorList>
            <person name="Tully B.J."/>
            <person name="Wheat C.G."/>
            <person name="Glazer B.T."/>
            <person name="Huber J.A."/>
        </authorList>
    </citation>
    <scope>NUCLEOTIDE SEQUENCE [LARGE SCALE GENOMIC DNA]</scope>
</reference>
<evidence type="ECO:0000259" key="12">
    <source>
        <dbReference type="Pfam" id="PF07715"/>
    </source>
</evidence>
<evidence type="ECO:0000259" key="11">
    <source>
        <dbReference type="Pfam" id="PF00593"/>
    </source>
</evidence>
<comment type="similarity">
    <text evidence="8 9">Belongs to the TonB-dependent receptor family.</text>
</comment>
<evidence type="ECO:0000256" key="5">
    <source>
        <dbReference type="ARBA" id="ARBA00023077"/>
    </source>
</evidence>
<dbReference type="InterPro" id="IPR036942">
    <property type="entry name" value="Beta-barrel_TonB_sf"/>
</dbReference>
<dbReference type="Gene3D" id="2.170.130.10">
    <property type="entry name" value="TonB-dependent receptor, plug domain"/>
    <property type="match status" value="1"/>
</dbReference>
<gene>
    <name evidence="13" type="ORF">COA96_04460</name>
</gene>
<keyword evidence="3 8" id="KW-1134">Transmembrane beta strand</keyword>
<dbReference type="PANTHER" id="PTHR47234:SF2">
    <property type="entry name" value="TONB-DEPENDENT RECEPTOR"/>
    <property type="match status" value="1"/>
</dbReference>
<evidence type="ECO:0000256" key="1">
    <source>
        <dbReference type="ARBA" id="ARBA00004571"/>
    </source>
</evidence>
<feature type="domain" description="TonB-dependent receptor-like beta-barrel" evidence="11">
    <location>
        <begin position="367"/>
        <end position="895"/>
    </location>
</feature>
<keyword evidence="5 9" id="KW-0798">TonB box</keyword>
<dbReference type="Pfam" id="PF00593">
    <property type="entry name" value="TonB_dep_Rec_b-barrel"/>
    <property type="match status" value="1"/>
</dbReference>
<evidence type="ECO:0000256" key="3">
    <source>
        <dbReference type="ARBA" id="ARBA00022452"/>
    </source>
</evidence>
<dbReference type="EMBL" id="NVVJ01000009">
    <property type="protein sequence ID" value="PCJ26886.1"/>
    <property type="molecule type" value="Genomic_DNA"/>
</dbReference>
<comment type="subcellular location">
    <subcellularLocation>
        <location evidence="1 8">Cell outer membrane</location>
        <topology evidence="1 8">Multi-pass membrane protein</topology>
    </subcellularLocation>
</comment>
<keyword evidence="4 8" id="KW-0812">Transmembrane</keyword>
<evidence type="ECO:0000256" key="4">
    <source>
        <dbReference type="ARBA" id="ARBA00022692"/>
    </source>
</evidence>
<evidence type="ECO:0000256" key="7">
    <source>
        <dbReference type="ARBA" id="ARBA00023237"/>
    </source>
</evidence>
<dbReference type="InterPro" id="IPR039426">
    <property type="entry name" value="TonB-dep_rcpt-like"/>
</dbReference>
<evidence type="ECO:0000256" key="8">
    <source>
        <dbReference type="PROSITE-ProRule" id="PRU01360"/>
    </source>
</evidence>
<evidence type="ECO:0000256" key="9">
    <source>
        <dbReference type="RuleBase" id="RU003357"/>
    </source>
</evidence>
<name>A0A2A5B786_9GAMM</name>
<dbReference type="Pfam" id="PF07715">
    <property type="entry name" value="Plug"/>
    <property type="match status" value="1"/>
</dbReference>
<dbReference type="InterPro" id="IPR037066">
    <property type="entry name" value="Plug_dom_sf"/>
</dbReference>